<accession>A0A165D1I7</accession>
<feature type="compositionally biased region" description="Low complexity" evidence="1">
    <location>
        <begin position="15"/>
        <end position="45"/>
    </location>
</feature>
<evidence type="ECO:0000313" key="2">
    <source>
        <dbReference type="EMBL" id="KZV83633.1"/>
    </source>
</evidence>
<protein>
    <submittedName>
        <fullName evidence="2">Uncharacterized protein</fullName>
    </submittedName>
</protein>
<dbReference type="InParanoid" id="A0A165D1I7"/>
<name>A0A165D1I7_EXIGL</name>
<organism evidence="2 3">
    <name type="scientific">Exidia glandulosa HHB12029</name>
    <dbReference type="NCBI Taxonomy" id="1314781"/>
    <lineage>
        <taxon>Eukaryota</taxon>
        <taxon>Fungi</taxon>
        <taxon>Dikarya</taxon>
        <taxon>Basidiomycota</taxon>
        <taxon>Agaricomycotina</taxon>
        <taxon>Agaricomycetes</taxon>
        <taxon>Auriculariales</taxon>
        <taxon>Exidiaceae</taxon>
        <taxon>Exidia</taxon>
    </lineage>
</organism>
<feature type="region of interest" description="Disordered" evidence="1">
    <location>
        <begin position="1"/>
        <end position="57"/>
    </location>
</feature>
<sequence length="293" mass="32145">MAKAKKMAAERRAQAKCAAARSDAADAPTAAAGGPSSSTPTQSSAPAPPPPELPAPVTACATLQHRPARSAASVPSLLQQSLTKPCAVGTAPTASAPRLRPRDLFALAADSGRPSHPWVTVRRRRQCRSRPHRHERQPPALVQAEHERRMWDCYHHEDVLIEQLRDACYAGLGSLYQSGDIRGYGFCAPAPVEYDRPSFTPRDEFECFPEILSVMICGEEVLAPGPRTLQEQCDTAAEFQHCLEGLQSSVWDAFLVVHSFLVCTEAHWQQRRLPEMQRLYIAGVHSWFFGDGG</sequence>
<keyword evidence="3" id="KW-1185">Reference proteome</keyword>
<evidence type="ECO:0000256" key="1">
    <source>
        <dbReference type="SAM" id="MobiDB-lite"/>
    </source>
</evidence>
<dbReference type="Proteomes" id="UP000077266">
    <property type="component" value="Unassembled WGS sequence"/>
</dbReference>
<dbReference type="AlphaFoldDB" id="A0A165D1I7"/>
<dbReference type="EMBL" id="KV426262">
    <property type="protein sequence ID" value="KZV83633.1"/>
    <property type="molecule type" value="Genomic_DNA"/>
</dbReference>
<evidence type="ECO:0000313" key="3">
    <source>
        <dbReference type="Proteomes" id="UP000077266"/>
    </source>
</evidence>
<gene>
    <name evidence="2" type="ORF">EXIGLDRAFT_777387</name>
</gene>
<reference evidence="2 3" key="1">
    <citation type="journal article" date="2016" name="Mol. Biol. Evol.">
        <title>Comparative Genomics of Early-Diverging Mushroom-Forming Fungi Provides Insights into the Origins of Lignocellulose Decay Capabilities.</title>
        <authorList>
            <person name="Nagy L.G."/>
            <person name="Riley R."/>
            <person name="Tritt A."/>
            <person name="Adam C."/>
            <person name="Daum C."/>
            <person name="Floudas D."/>
            <person name="Sun H."/>
            <person name="Yadav J.S."/>
            <person name="Pangilinan J."/>
            <person name="Larsson K.H."/>
            <person name="Matsuura K."/>
            <person name="Barry K."/>
            <person name="Labutti K."/>
            <person name="Kuo R."/>
            <person name="Ohm R.A."/>
            <person name="Bhattacharya S.S."/>
            <person name="Shirouzu T."/>
            <person name="Yoshinaga Y."/>
            <person name="Martin F.M."/>
            <person name="Grigoriev I.V."/>
            <person name="Hibbett D.S."/>
        </authorList>
    </citation>
    <scope>NUCLEOTIDE SEQUENCE [LARGE SCALE GENOMIC DNA]</scope>
    <source>
        <strain evidence="2 3">HHB12029</strain>
    </source>
</reference>
<proteinExistence type="predicted"/>